<keyword evidence="3" id="KW-1185">Reference proteome</keyword>
<comment type="caution">
    <text evidence="2">The sequence shown here is derived from an EMBL/GenBank/DDBJ whole genome shotgun (WGS) entry which is preliminary data.</text>
</comment>
<protein>
    <recommendedName>
        <fullName evidence="4">ABC-2 type transporter domain-containing protein</fullName>
    </recommendedName>
</protein>
<feature type="transmembrane region" description="Helical" evidence="1">
    <location>
        <begin position="12"/>
        <end position="30"/>
    </location>
</feature>
<organism evidence="2 3">
    <name type="scientific">Hungatella hathewayi WAL-18680</name>
    <dbReference type="NCBI Taxonomy" id="742737"/>
    <lineage>
        <taxon>Bacteria</taxon>
        <taxon>Bacillati</taxon>
        <taxon>Bacillota</taxon>
        <taxon>Clostridia</taxon>
        <taxon>Lachnospirales</taxon>
        <taxon>Lachnospiraceae</taxon>
        <taxon>Hungatella</taxon>
    </lineage>
</organism>
<dbReference type="Proteomes" id="UP000005384">
    <property type="component" value="Unassembled WGS sequence"/>
</dbReference>
<evidence type="ECO:0000256" key="1">
    <source>
        <dbReference type="SAM" id="Phobius"/>
    </source>
</evidence>
<keyword evidence="1" id="KW-1133">Transmembrane helix</keyword>
<dbReference type="EMBL" id="ADLN01000083">
    <property type="protein sequence ID" value="EHI58852.1"/>
    <property type="molecule type" value="Genomic_DNA"/>
</dbReference>
<gene>
    <name evidence="2" type="ORF">HMPREF9473_03164</name>
</gene>
<sequence>MFISSLTESQVIAAVGTFGAMILIILWPSLTGMMPSGIGTILANLDIMTMFDNVTSNHILDVSGIILYLSLAGLFLFFTRQSIEKRRWS</sequence>
<keyword evidence="1" id="KW-0472">Membrane</keyword>
<accession>G5II36</accession>
<reference evidence="2 3" key="1">
    <citation type="submission" date="2011-08" db="EMBL/GenBank/DDBJ databases">
        <title>The Genome Sequence of Clostridium hathewayi WAL-18680.</title>
        <authorList>
            <consortium name="The Broad Institute Genome Sequencing Platform"/>
            <person name="Earl A."/>
            <person name="Ward D."/>
            <person name="Feldgarden M."/>
            <person name="Gevers D."/>
            <person name="Finegold S.M."/>
            <person name="Summanen P.H."/>
            <person name="Molitoris D.R."/>
            <person name="Song M."/>
            <person name="Daigneault M."/>
            <person name="Allen-Vercoe E."/>
            <person name="Young S.K."/>
            <person name="Zeng Q."/>
            <person name="Gargeya S."/>
            <person name="Fitzgerald M."/>
            <person name="Haas B."/>
            <person name="Abouelleil A."/>
            <person name="Alvarado L."/>
            <person name="Arachchi H.M."/>
            <person name="Berlin A."/>
            <person name="Brown A."/>
            <person name="Chapman S.B."/>
            <person name="Chen Z."/>
            <person name="Dunbar C."/>
            <person name="Freedman E."/>
            <person name="Gearin G."/>
            <person name="Gellesch M."/>
            <person name="Goldberg J."/>
            <person name="Griggs A."/>
            <person name="Gujja S."/>
            <person name="Heiman D."/>
            <person name="Howarth C."/>
            <person name="Larson L."/>
            <person name="Lui A."/>
            <person name="MacDonald P.J.P."/>
            <person name="Montmayeur A."/>
            <person name="Murphy C."/>
            <person name="Neiman D."/>
            <person name="Pearson M."/>
            <person name="Priest M."/>
            <person name="Roberts A."/>
            <person name="Saif S."/>
            <person name="Shea T."/>
            <person name="Shenoy N."/>
            <person name="Sisk P."/>
            <person name="Stolte C."/>
            <person name="Sykes S."/>
            <person name="Wortman J."/>
            <person name="Nusbaum C."/>
            <person name="Birren B."/>
        </authorList>
    </citation>
    <scope>NUCLEOTIDE SEQUENCE [LARGE SCALE GENOMIC DNA]</scope>
    <source>
        <strain evidence="2 3">WAL-18680</strain>
    </source>
</reference>
<evidence type="ECO:0000313" key="2">
    <source>
        <dbReference type="EMBL" id="EHI58852.1"/>
    </source>
</evidence>
<evidence type="ECO:0008006" key="4">
    <source>
        <dbReference type="Google" id="ProtNLM"/>
    </source>
</evidence>
<dbReference type="HOGENOM" id="CLU_2450569_0_0_9"/>
<dbReference type="AlphaFoldDB" id="G5II36"/>
<dbReference type="PATRIC" id="fig|742737.3.peg.3138"/>
<keyword evidence="1" id="KW-0812">Transmembrane</keyword>
<evidence type="ECO:0000313" key="3">
    <source>
        <dbReference type="Proteomes" id="UP000005384"/>
    </source>
</evidence>
<name>G5II36_9FIRM</name>
<feature type="transmembrane region" description="Helical" evidence="1">
    <location>
        <begin position="58"/>
        <end position="78"/>
    </location>
</feature>
<proteinExistence type="predicted"/>